<accession>A0A0F9GTH1</accession>
<name>A0A0F9GTH1_9ZZZZ</name>
<dbReference type="AlphaFoldDB" id="A0A0F9GTH1"/>
<reference evidence="1" key="1">
    <citation type="journal article" date="2015" name="Nature">
        <title>Complex archaea that bridge the gap between prokaryotes and eukaryotes.</title>
        <authorList>
            <person name="Spang A."/>
            <person name="Saw J.H."/>
            <person name="Jorgensen S.L."/>
            <person name="Zaremba-Niedzwiedzka K."/>
            <person name="Martijn J."/>
            <person name="Lind A.E."/>
            <person name="van Eijk R."/>
            <person name="Schleper C."/>
            <person name="Guy L."/>
            <person name="Ettema T.J."/>
        </authorList>
    </citation>
    <scope>NUCLEOTIDE SEQUENCE</scope>
</reference>
<evidence type="ECO:0000313" key="1">
    <source>
        <dbReference type="EMBL" id="KKL93936.1"/>
    </source>
</evidence>
<comment type="caution">
    <text evidence="1">The sequence shown here is derived from an EMBL/GenBank/DDBJ whole genome shotgun (WGS) entry which is preliminary data.</text>
</comment>
<protein>
    <submittedName>
        <fullName evidence="1">Uncharacterized protein</fullName>
    </submittedName>
</protein>
<dbReference type="EMBL" id="LAZR01019059">
    <property type="protein sequence ID" value="KKL93936.1"/>
    <property type="molecule type" value="Genomic_DNA"/>
</dbReference>
<organism evidence="1">
    <name type="scientific">marine sediment metagenome</name>
    <dbReference type="NCBI Taxonomy" id="412755"/>
    <lineage>
        <taxon>unclassified sequences</taxon>
        <taxon>metagenomes</taxon>
        <taxon>ecological metagenomes</taxon>
    </lineage>
</organism>
<sequence length="88" mass="10302">METVLMNRECPTSYMDISKSMKEIVRINDIRRLYIYLLKYNAIVTNVEKKDCRYIVHLLCTDFVTTQTPVGTNTSLNPTIELGPKEKW</sequence>
<proteinExistence type="predicted"/>
<gene>
    <name evidence="1" type="ORF">LCGC14_1869680</name>
</gene>